<dbReference type="EMBL" id="AAYH02000046">
    <property type="protein sequence ID" value="EDO53352.1"/>
    <property type="molecule type" value="Genomic_DNA"/>
</dbReference>
<name>A0ABC9N9D1_BACUC</name>
<reference evidence="2" key="2">
    <citation type="submission" date="2013-11" db="EMBL/GenBank/DDBJ databases">
        <title>Draft genome sequence of Bacteroides uniformis (ATCC 8492).</title>
        <authorList>
            <person name="Sudarsanam P."/>
            <person name="Ley R."/>
            <person name="Guruge J."/>
            <person name="Turnbaugh P.J."/>
            <person name="Mahowald M."/>
            <person name="Liep D."/>
            <person name="Gordon J."/>
        </authorList>
    </citation>
    <scope>NUCLEOTIDE SEQUENCE</scope>
    <source>
        <strain evidence="2">ATCC 8492</strain>
    </source>
</reference>
<keyword evidence="1" id="KW-0812">Transmembrane</keyword>
<evidence type="ECO:0000256" key="1">
    <source>
        <dbReference type="SAM" id="Phobius"/>
    </source>
</evidence>
<keyword evidence="1" id="KW-0472">Membrane</keyword>
<comment type="caution">
    <text evidence="2">The sequence shown here is derived from an EMBL/GenBank/DDBJ whole genome shotgun (WGS) entry which is preliminary data.</text>
</comment>
<organism evidence="2 3">
    <name type="scientific">Bacteroides uniformis (strain ATCC 8492 / DSM 6597 / CCUG 4942 / CIP 103695 / JCM 5828 / KCTC 5204 / NCTC 13054 / VPI 0061)</name>
    <dbReference type="NCBI Taxonomy" id="411479"/>
    <lineage>
        <taxon>Bacteria</taxon>
        <taxon>Pseudomonadati</taxon>
        <taxon>Bacteroidota</taxon>
        <taxon>Bacteroidia</taxon>
        <taxon>Bacteroidales</taxon>
        <taxon>Bacteroidaceae</taxon>
        <taxon>Bacteroides</taxon>
    </lineage>
</organism>
<evidence type="ECO:0000313" key="3">
    <source>
        <dbReference type="Proteomes" id="UP000004110"/>
    </source>
</evidence>
<gene>
    <name evidence="2" type="ORF">BACUNI_03367</name>
</gene>
<sequence>MMDIIGVEVLQNGDYDTTVGDGGHIGDAPAGIVLADDGYLVAAAQLAVLENKMQSGYFLCHFAISIALVFSIVGIAGEVPILAETMLV</sequence>
<evidence type="ECO:0000313" key="2">
    <source>
        <dbReference type="EMBL" id="EDO53352.1"/>
    </source>
</evidence>
<feature type="transmembrane region" description="Helical" evidence="1">
    <location>
        <begin position="56"/>
        <end position="77"/>
    </location>
</feature>
<dbReference type="Proteomes" id="UP000004110">
    <property type="component" value="Unassembled WGS sequence"/>
</dbReference>
<protein>
    <submittedName>
        <fullName evidence="2">Uncharacterized protein</fullName>
    </submittedName>
</protein>
<keyword evidence="3" id="KW-1185">Reference proteome</keyword>
<dbReference type="AlphaFoldDB" id="A0ABC9N9D1"/>
<reference evidence="2" key="1">
    <citation type="submission" date="2007-06" db="EMBL/GenBank/DDBJ databases">
        <authorList>
            <person name="Fulton L."/>
            <person name="Clifton S."/>
            <person name="Fulton B."/>
            <person name="Xu J."/>
            <person name="Minx P."/>
            <person name="Pepin K.H."/>
            <person name="Johnson M."/>
            <person name="Thiruvilangam P."/>
            <person name="Bhonagiri V."/>
            <person name="Nash W.E."/>
            <person name="Mardis E.R."/>
            <person name="Wilson R.K."/>
        </authorList>
    </citation>
    <scope>NUCLEOTIDE SEQUENCE [LARGE SCALE GENOMIC DNA]</scope>
    <source>
        <strain evidence="2">ATCC 8492</strain>
    </source>
</reference>
<accession>A0ABC9N9D1</accession>
<proteinExistence type="predicted"/>
<keyword evidence="1" id="KW-1133">Transmembrane helix</keyword>